<reference evidence="2" key="1">
    <citation type="journal article" date="2024" name="Front. Bioeng. Biotechnol.">
        <title>Genome-scale model development and genomic sequencing of the oleaginous clade Lipomyces.</title>
        <authorList>
            <person name="Czajka J.J."/>
            <person name="Han Y."/>
            <person name="Kim J."/>
            <person name="Mondo S.J."/>
            <person name="Hofstad B.A."/>
            <person name="Robles A."/>
            <person name="Haridas S."/>
            <person name="Riley R."/>
            <person name="LaButti K."/>
            <person name="Pangilinan J."/>
            <person name="Andreopoulos W."/>
            <person name="Lipzen A."/>
            <person name="Yan J."/>
            <person name="Wang M."/>
            <person name="Ng V."/>
            <person name="Grigoriev I.V."/>
            <person name="Spatafora J.W."/>
            <person name="Magnuson J.K."/>
            <person name="Baker S.E."/>
            <person name="Pomraning K.R."/>
        </authorList>
    </citation>
    <scope>NUCLEOTIDE SEQUENCE [LARGE SCALE GENOMIC DNA]</scope>
    <source>
        <strain evidence="2">CBS 7786</strain>
    </source>
</reference>
<protein>
    <submittedName>
        <fullName evidence="1">Uncharacterized protein</fullName>
    </submittedName>
</protein>
<keyword evidence="2" id="KW-1185">Reference proteome</keyword>
<evidence type="ECO:0000313" key="2">
    <source>
        <dbReference type="Proteomes" id="UP001433508"/>
    </source>
</evidence>
<dbReference type="Proteomes" id="UP001433508">
    <property type="component" value="Unassembled WGS sequence"/>
</dbReference>
<evidence type="ECO:0000313" key="1">
    <source>
        <dbReference type="EMBL" id="KAK9237002.1"/>
    </source>
</evidence>
<gene>
    <name evidence="1" type="ORF">V1525DRAFT_443389</name>
</gene>
<dbReference type="EMBL" id="MU971376">
    <property type="protein sequence ID" value="KAK9237002.1"/>
    <property type="molecule type" value="Genomic_DNA"/>
</dbReference>
<sequence length="159" mass="17382">MSFPVRKLQSIITPQVEISDSEIHRDTPVTADPIGTGPTAWQNASLGAKSFPGHYDDEESLKDGITGCSAIFLNLSPDFTDKDHELRLAKTILAIANAAGVKHVVYTSGMAANEPQRLNYLDPNGPMARILLAKQSIESEVRNAGFEKWTILRPGFFLT</sequence>
<proteinExistence type="predicted"/>
<name>A0ACC3SZE1_LIPKO</name>
<accession>A0ACC3SZE1</accession>
<organism evidence="1 2">
    <name type="scientific">Lipomyces kononenkoae</name>
    <name type="common">Yeast</name>
    <dbReference type="NCBI Taxonomy" id="34357"/>
    <lineage>
        <taxon>Eukaryota</taxon>
        <taxon>Fungi</taxon>
        <taxon>Dikarya</taxon>
        <taxon>Ascomycota</taxon>
        <taxon>Saccharomycotina</taxon>
        <taxon>Lipomycetes</taxon>
        <taxon>Lipomycetales</taxon>
        <taxon>Lipomycetaceae</taxon>
        <taxon>Lipomyces</taxon>
    </lineage>
</organism>
<comment type="caution">
    <text evidence="1">The sequence shown here is derived from an EMBL/GenBank/DDBJ whole genome shotgun (WGS) entry which is preliminary data.</text>
</comment>